<keyword evidence="2" id="KW-0479">Metal-binding</keyword>
<proteinExistence type="inferred from homology"/>
<accession>A0A0R3PEG5</accession>
<dbReference type="GO" id="GO:0020037">
    <property type="term" value="F:heme binding"/>
    <property type="evidence" value="ECO:0007669"/>
    <property type="project" value="InterPro"/>
</dbReference>
<dbReference type="InterPro" id="IPR050182">
    <property type="entry name" value="Cytochrome_P450_fam2"/>
</dbReference>
<dbReference type="Pfam" id="PF00067">
    <property type="entry name" value="p450"/>
    <property type="match status" value="2"/>
</dbReference>
<reference evidence="5 6" key="2">
    <citation type="submission" date="2018-11" db="EMBL/GenBank/DDBJ databases">
        <authorList>
            <consortium name="Pathogen Informatics"/>
        </authorList>
    </citation>
    <scope>NUCLEOTIDE SEQUENCE [LARGE SCALE GENOMIC DNA]</scope>
    <source>
        <strain evidence="5 6">Costa Rica</strain>
    </source>
</reference>
<evidence type="ECO:0000313" key="5">
    <source>
        <dbReference type="EMBL" id="VDM54044.1"/>
    </source>
</evidence>
<keyword evidence="4" id="KW-0560">Oxidoreductase</keyword>
<dbReference type="Gene3D" id="1.10.630.10">
    <property type="entry name" value="Cytochrome P450"/>
    <property type="match status" value="1"/>
</dbReference>
<keyword evidence="6" id="KW-1185">Reference proteome</keyword>
<dbReference type="InterPro" id="IPR036396">
    <property type="entry name" value="Cyt_P450_sf"/>
</dbReference>
<keyword evidence="3" id="KW-0408">Iron</keyword>
<organism evidence="7">
    <name type="scientific">Angiostrongylus costaricensis</name>
    <name type="common">Nematode worm</name>
    <dbReference type="NCBI Taxonomy" id="334426"/>
    <lineage>
        <taxon>Eukaryota</taxon>
        <taxon>Metazoa</taxon>
        <taxon>Ecdysozoa</taxon>
        <taxon>Nematoda</taxon>
        <taxon>Chromadorea</taxon>
        <taxon>Rhabditida</taxon>
        <taxon>Rhabditina</taxon>
        <taxon>Rhabditomorpha</taxon>
        <taxon>Strongyloidea</taxon>
        <taxon>Metastrongylidae</taxon>
        <taxon>Angiostrongylus</taxon>
    </lineage>
</organism>
<dbReference type="GO" id="GO:0005506">
    <property type="term" value="F:iron ion binding"/>
    <property type="evidence" value="ECO:0007669"/>
    <property type="project" value="InterPro"/>
</dbReference>
<dbReference type="SUPFAM" id="SSF48264">
    <property type="entry name" value="Cytochrome P450"/>
    <property type="match status" value="1"/>
</dbReference>
<keyword evidence="4" id="KW-0503">Monooxygenase</keyword>
<reference evidence="7" key="1">
    <citation type="submission" date="2017-02" db="UniProtKB">
        <authorList>
            <consortium name="WormBaseParasite"/>
        </authorList>
    </citation>
    <scope>IDENTIFICATION</scope>
</reference>
<dbReference type="AlphaFoldDB" id="A0A0R3PEG5"/>
<dbReference type="GO" id="GO:0006805">
    <property type="term" value="P:xenobiotic metabolic process"/>
    <property type="evidence" value="ECO:0007669"/>
    <property type="project" value="TreeGrafter"/>
</dbReference>
<dbReference type="GO" id="GO:0006082">
    <property type="term" value="P:organic acid metabolic process"/>
    <property type="evidence" value="ECO:0007669"/>
    <property type="project" value="TreeGrafter"/>
</dbReference>
<evidence type="ECO:0000313" key="7">
    <source>
        <dbReference type="WBParaSite" id="ACOC_0000245801-mRNA-1"/>
    </source>
</evidence>
<evidence type="ECO:0000256" key="2">
    <source>
        <dbReference type="ARBA" id="ARBA00022723"/>
    </source>
</evidence>
<dbReference type="PANTHER" id="PTHR24300:SF375">
    <property type="entry name" value="CYTOCHROME P450 FAMILY"/>
    <property type="match status" value="1"/>
</dbReference>
<dbReference type="GO" id="GO:0016712">
    <property type="term" value="F:oxidoreductase activity, acting on paired donors, with incorporation or reduction of molecular oxygen, reduced flavin or flavoprotein as one donor, and incorporation of one atom of oxygen"/>
    <property type="evidence" value="ECO:0007669"/>
    <property type="project" value="TreeGrafter"/>
</dbReference>
<dbReference type="WBParaSite" id="ACOC_0000245801-mRNA-1">
    <property type="protein sequence ID" value="ACOC_0000245801-mRNA-1"/>
    <property type="gene ID" value="ACOC_0000245801"/>
</dbReference>
<dbReference type="PANTHER" id="PTHR24300">
    <property type="entry name" value="CYTOCHROME P450 508A4-RELATED"/>
    <property type="match status" value="1"/>
</dbReference>
<sequence>MTLNRGAFFSFFDGQIEAHQKDIDFEADESSDYIEAFLKGKRRREANGDITYSCKACVSTCGSQEWKPLLTHFHECVHEELDREIGSGRAITMSDKKSVPYTNAEIQRMADLLAINLPHETMSSLGGQMESSSSYGSHRPDQYFALHIPSIPADSLMKMERKKVSRKQSELGVKDAQKFVKVEELIPFTFGKRQCLGEGLARMELFLFTANLFNRYFLAVMC</sequence>
<evidence type="ECO:0000256" key="1">
    <source>
        <dbReference type="ARBA" id="ARBA00010617"/>
    </source>
</evidence>
<evidence type="ECO:0000313" key="6">
    <source>
        <dbReference type="Proteomes" id="UP000267027"/>
    </source>
</evidence>
<dbReference type="EMBL" id="UYYA01000498">
    <property type="protein sequence ID" value="VDM54044.1"/>
    <property type="molecule type" value="Genomic_DNA"/>
</dbReference>
<gene>
    <name evidence="5" type="ORF">ACOC_LOCUS2459</name>
</gene>
<dbReference type="STRING" id="334426.A0A0R3PEG5"/>
<dbReference type="InterPro" id="IPR002401">
    <property type="entry name" value="Cyt_P450_E_grp-I"/>
</dbReference>
<dbReference type="Proteomes" id="UP000267027">
    <property type="component" value="Unassembled WGS sequence"/>
</dbReference>
<dbReference type="PRINTS" id="PR00463">
    <property type="entry name" value="EP450I"/>
</dbReference>
<comment type="similarity">
    <text evidence="1">Belongs to the cytochrome P450 family.</text>
</comment>
<protein>
    <submittedName>
        <fullName evidence="7">C2H2-type domain-containing protein</fullName>
    </submittedName>
</protein>
<evidence type="ECO:0000256" key="4">
    <source>
        <dbReference type="ARBA" id="ARBA00023033"/>
    </source>
</evidence>
<name>A0A0R3PEG5_ANGCS</name>
<evidence type="ECO:0000256" key="3">
    <source>
        <dbReference type="ARBA" id="ARBA00023004"/>
    </source>
</evidence>
<dbReference type="OrthoDB" id="2789670at2759"/>
<dbReference type="InterPro" id="IPR001128">
    <property type="entry name" value="Cyt_P450"/>
</dbReference>
<dbReference type="GO" id="GO:0005737">
    <property type="term" value="C:cytoplasm"/>
    <property type="evidence" value="ECO:0007669"/>
    <property type="project" value="TreeGrafter"/>
</dbReference>